<proteinExistence type="predicted"/>
<reference evidence="1 3" key="1">
    <citation type="journal article" date="2015" name="Genome Announc.">
        <title>Complete genome sequences for 59 burkholderia isolates, both pathogenic and near neighbor.</title>
        <authorList>
            <person name="Johnson S.L."/>
            <person name="Bishop-Lilly K.A."/>
            <person name="Ladner J.T."/>
            <person name="Daligault H.E."/>
            <person name="Davenport K.W."/>
            <person name="Jaissle J."/>
            <person name="Frey K.G."/>
            <person name="Koroleva G.I."/>
            <person name="Bruce D.C."/>
            <person name="Coyne S.R."/>
            <person name="Broomall S.M."/>
            <person name="Li P.E."/>
            <person name="Teshima H."/>
            <person name="Gibbons H.S."/>
            <person name="Palacios G.F."/>
            <person name="Rosenzweig C.N."/>
            <person name="Redden C.L."/>
            <person name="Xu Y."/>
            <person name="Minogue T.D."/>
            <person name="Chain P.S."/>
        </authorList>
    </citation>
    <scope>NUCLEOTIDE SEQUENCE [LARGE SCALE GENOMIC DNA]</scope>
    <source>
        <strain evidence="1 3">ATCC BAA-463</strain>
        <plasmid evidence="1 3">pBIL</plasmid>
    </source>
</reference>
<dbReference type="KEGG" id="bfn:OI25_8274"/>
<geneLocation type="plasmid" evidence="1 3">
    <name>pBIL</name>
</geneLocation>
<evidence type="ECO:0008006" key="5">
    <source>
        <dbReference type="Google" id="ProtNLM"/>
    </source>
</evidence>
<evidence type="ECO:0000313" key="1">
    <source>
        <dbReference type="EMBL" id="AJZ56448.1"/>
    </source>
</evidence>
<dbReference type="EMBL" id="CP010024">
    <property type="protein sequence ID" value="AJZ56448.1"/>
    <property type="molecule type" value="Genomic_DNA"/>
</dbReference>
<evidence type="ECO:0000313" key="2">
    <source>
        <dbReference type="EMBL" id="MBB6204955.1"/>
    </source>
</evidence>
<protein>
    <recommendedName>
        <fullName evidence="5">DUF5666 domain-containing protein</fullName>
    </recommendedName>
</protein>
<evidence type="ECO:0000313" key="4">
    <source>
        <dbReference type="Proteomes" id="UP000518681"/>
    </source>
</evidence>
<name>A0AAW3V6H0_9BURK</name>
<sequence length="159" mass="16483">MFDTKQSALTQRRVTATAIVDIRTATQRTTGPAVPEPDRSAFISSDIDGASISIRMNLGVTLATLACAGGTLETPTVKPERIRGEPVALDGDALKVHRRSGQTVSIEVKPAVTVSAVRAINPSGIRPGSVVGTAAMTGANGKLTATEVLLFPEVAPRHG</sequence>
<accession>A0AAW3V6H0</accession>
<dbReference type="Proteomes" id="UP000518681">
    <property type="component" value="Unassembled WGS sequence"/>
</dbReference>
<evidence type="ECO:0000313" key="3">
    <source>
        <dbReference type="Proteomes" id="UP000032614"/>
    </source>
</evidence>
<dbReference type="EMBL" id="JACIIK010000011">
    <property type="protein sequence ID" value="MBB6204955.1"/>
    <property type="molecule type" value="Genomic_DNA"/>
</dbReference>
<dbReference type="AlphaFoldDB" id="A0AAW3V6H0"/>
<dbReference type="Proteomes" id="UP000032614">
    <property type="component" value="Plasmid pBIL"/>
</dbReference>
<keyword evidence="1" id="KW-0614">Plasmid</keyword>
<reference evidence="2 4" key="2">
    <citation type="submission" date="2020-08" db="EMBL/GenBank/DDBJ databases">
        <title>Genomic Encyclopedia of Type Strains, Phase IV (KMG-V): Genome sequencing to study the core and pangenomes of soil and plant-associated prokaryotes.</title>
        <authorList>
            <person name="Whitman W."/>
        </authorList>
    </citation>
    <scope>NUCLEOTIDE SEQUENCE [LARGE SCALE GENOMIC DNA]</scope>
    <source>
        <strain evidence="2 4">SEMIA 4013</strain>
    </source>
</reference>
<gene>
    <name evidence="2" type="ORF">GGD69_005849</name>
    <name evidence="1" type="ORF">OI25_8274</name>
</gene>
<organism evidence="2 4">
    <name type="scientific">Paraburkholderia fungorum</name>
    <dbReference type="NCBI Taxonomy" id="134537"/>
    <lineage>
        <taxon>Bacteria</taxon>
        <taxon>Pseudomonadati</taxon>
        <taxon>Pseudomonadota</taxon>
        <taxon>Betaproteobacteria</taxon>
        <taxon>Burkholderiales</taxon>
        <taxon>Burkholderiaceae</taxon>
        <taxon>Paraburkholderia</taxon>
    </lineage>
</organism>